<dbReference type="PATRIC" id="fig|1288826.3.peg.1481"/>
<keyword evidence="4" id="KW-1185">Reference proteome</keyword>
<dbReference type="STRING" id="1288826.MSNKSG1_07583"/>
<dbReference type="Proteomes" id="UP000011960">
    <property type="component" value="Unassembled WGS sequence"/>
</dbReference>
<dbReference type="RefSeq" id="WP_008938660.1">
    <property type="nucleotide sequence ID" value="NZ_APAT01000015.1"/>
</dbReference>
<proteinExistence type="predicted"/>
<reference evidence="3 4" key="1">
    <citation type="journal article" date="2013" name="Genome Announc.">
        <title>Genome Sequence of Hydrothermal Arsenic-Respiring Bacterium Marinobacter santoriniensis NKSG1T.</title>
        <authorList>
            <person name="Handley K.M."/>
            <person name="Upton M."/>
            <person name="Beatson S.A."/>
            <person name="Hery M."/>
            <person name="Lloyd J.R."/>
        </authorList>
    </citation>
    <scope>NUCLEOTIDE SEQUENCE [LARGE SCALE GENOMIC DNA]</scope>
    <source>
        <strain evidence="3 4">NKSG1</strain>
    </source>
</reference>
<feature type="domain" description="DUF4124" evidence="2">
    <location>
        <begin position="33"/>
        <end position="73"/>
    </location>
</feature>
<dbReference type="Pfam" id="PF13511">
    <property type="entry name" value="DUF4124"/>
    <property type="match status" value="1"/>
</dbReference>
<dbReference type="InterPro" id="IPR025392">
    <property type="entry name" value="DUF4124"/>
</dbReference>
<dbReference type="EMBL" id="APAT01000015">
    <property type="protein sequence ID" value="EMP55714.1"/>
    <property type="molecule type" value="Genomic_DNA"/>
</dbReference>
<dbReference type="GO" id="GO:0042597">
    <property type="term" value="C:periplasmic space"/>
    <property type="evidence" value="ECO:0007669"/>
    <property type="project" value="InterPro"/>
</dbReference>
<organism evidence="3 4">
    <name type="scientific">Marinobacter santoriniensis NKSG1</name>
    <dbReference type="NCBI Taxonomy" id="1288826"/>
    <lineage>
        <taxon>Bacteria</taxon>
        <taxon>Pseudomonadati</taxon>
        <taxon>Pseudomonadota</taxon>
        <taxon>Gammaproteobacteria</taxon>
        <taxon>Pseudomonadales</taxon>
        <taxon>Marinobacteraceae</taxon>
        <taxon>Marinobacter</taxon>
    </lineage>
</organism>
<dbReference type="Pfam" id="PF07148">
    <property type="entry name" value="MalM"/>
    <property type="match status" value="1"/>
</dbReference>
<dbReference type="GO" id="GO:0008643">
    <property type="term" value="P:carbohydrate transport"/>
    <property type="evidence" value="ECO:0007669"/>
    <property type="project" value="InterPro"/>
</dbReference>
<comment type="caution">
    <text evidence="3">The sequence shown here is derived from an EMBL/GenBank/DDBJ whole genome shotgun (WGS) entry which is preliminary data.</text>
</comment>
<name>M7CRB7_9GAMM</name>
<accession>M7CRB7</accession>
<evidence type="ECO:0000313" key="4">
    <source>
        <dbReference type="Proteomes" id="UP000011960"/>
    </source>
</evidence>
<evidence type="ECO:0000256" key="1">
    <source>
        <dbReference type="SAM" id="MobiDB-lite"/>
    </source>
</evidence>
<sequence>MSQWRLDQRLCFLTLVTLLSTGCQVGGSPVSEKEGYFTWVDEQGQVRYSPIPEGDGDKAPKVAASTRQSNPAADEGSGSPDVPAGLQEEDEYTLENYPDANELAKKGYIRKGEPKPYFTWKDAEGNIRVSYYTPDTRTDQQKGRIPPPITLTPATTHEPGEGGLPEQPVKGYDPNALAILGADEAGTFFTTFAKACCQSLKTGDRQPWISGREFEVDLDAESSTHKFTTGESPYAVIELPWPRQHPDFVLHLRSYASDGVFVPSLVFLDADFQPLRVVTDIAARFVPENWHSQAYLESWLPVFPAIGERWMVIFTRNQDLDNQTVTETRYGPKAIPHVKTGELGLEMASED</sequence>
<dbReference type="AlphaFoldDB" id="M7CRB7"/>
<feature type="region of interest" description="Disordered" evidence="1">
    <location>
        <begin position="47"/>
        <end position="85"/>
    </location>
</feature>
<evidence type="ECO:0000313" key="3">
    <source>
        <dbReference type="EMBL" id="EMP55714.1"/>
    </source>
</evidence>
<gene>
    <name evidence="3" type="ORF">MSNKSG1_07583</name>
</gene>
<evidence type="ECO:0000259" key="2">
    <source>
        <dbReference type="Pfam" id="PF13511"/>
    </source>
</evidence>
<feature type="region of interest" description="Disordered" evidence="1">
    <location>
        <begin position="136"/>
        <end position="163"/>
    </location>
</feature>
<dbReference type="eggNOG" id="ENOG5033E9E">
    <property type="taxonomic scope" value="Bacteria"/>
</dbReference>
<dbReference type="PROSITE" id="PS51257">
    <property type="entry name" value="PROKAR_LIPOPROTEIN"/>
    <property type="match status" value="1"/>
</dbReference>
<dbReference type="InterPro" id="IPR010794">
    <property type="entry name" value="MalM"/>
</dbReference>
<protein>
    <recommendedName>
        <fullName evidence="2">DUF4124 domain-containing protein</fullName>
    </recommendedName>
</protein>
<dbReference type="OrthoDB" id="9813383at2"/>